<dbReference type="NCBIfam" id="TIGR00125">
    <property type="entry name" value="cyt_tran_rel"/>
    <property type="match status" value="1"/>
</dbReference>
<dbReference type="SUPFAM" id="SSF52374">
    <property type="entry name" value="Nucleotidylyl transferase"/>
    <property type="match status" value="1"/>
</dbReference>
<comment type="caution">
    <text evidence="4">The sequence shown here is derived from an EMBL/GenBank/DDBJ whole genome shotgun (WGS) entry which is preliminary data.</text>
</comment>
<name>A0A1F6WBX6_9BACT</name>
<evidence type="ECO:0000313" key="4">
    <source>
        <dbReference type="EMBL" id="OGI79384.1"/>
    </source>
</evidence>
<dbReference type="PANTHER" id="PTHR43793">
    <property type="entry name" value="FAD SYNTHASE"/>
    <property type="match status" value="1"/>
</dbReference>
<dbReference type="InterPro" id="IPR050385">
    <property type="entry name" value="Archaeal_FAD_synthase"/>
</dbReference>
<proteinExistence type="predicted"/>
<dbReference type="InterPro" id="IPR014729">
    <property type="entry name" value="Rossmann-like_a/b/a_fold"/>
</dbReference>
<dbReference type="PANTHER" id="PTHR43793:SF1">
    <property type="entry name" value="FAD SYNTHASE"/>
    <property type="match status" value="1"/>
</dbReference>
<evidence type="ECO:0000256" key="1">
    <source>
        <dbReference type="ARBA" id="ARBA00022679"/>
    </source>
</evidence>
<organism evidence="4 5">
    <name type="scientific">Candidatus Nomurabacteria bacterium RIFCSPHIGHO2_12_FULL_37_29</name>
    <dbReference type="NCBI Taxonomy" id="1801759"/>
    <lineage>
        <taxon>Bacteria</taxon>
        <taxon>Candidatus Nomuraibacteriota</taxon>
    </lineage>
</organism>
<dbReference type="EMBL" id="MFUJ01000013">
    <property type="protein sequence ID" value="OGI79384.1"/>
    <property type="molecule type" value="Genomic_DNA"/>
</dbReference>
<dbReference type="Pfam" id="PF01467">
    <property type="entry name" value="CTP_transf_like"/>
    <property type="match status" value="1"/>
</dbReference>
<dbReference type="Gene3D" id="3.40.50.620">
    <property type="entry name" value="HUPs"/>
    <property type="match status" value="1"/>
</dbReference>
<evidence type="ECO:0000313" key="5">
    <source>
        <dbReference type="Proteomes" id="UP000177052"/>
    </source>
</evidence>
<reference evidence="4 5" key="1">
    <citation type="journal article" date="2016" name="Nat. Commun.">
        <title>Thousands of microbial genomes shed light on interconnected biogeochemical processes in an aquifer system.</title>
        <authorList>
            <person name="Anantharaman K."/>
            <person name="Brown C.T."/>
            <person name="Hug L.A."/>
            <person name="Sharon I."/>
            <person name="Castelle C.J."/>
            <person name="Probst A.J."/>
            <person name="Thomas B.C."/>
            <person name="Singh A."/>
            <person name="Wilkins M.J."/>
            <person name="Karaoz U."/>
            <person name="Brodie E.L."/>
            <person name="Williams K.H."/>
            <person name="Hubbard S.S."/>
            <person name="Banfield J.F."/>
        </authorList>
    </citation>
    <scope>NUCLEOTIDE SEQUENCE [LARGE SCALE GENOMIC DNA]</scope>
</reference>
<dbReference type="Proteomes" id="UP000177052">
    <property type="component" value="Unassembled WGS sequence"/>
</dbReference>
<dbReference type="AlphaFoldDB" id="A0A1F6WBX6"/>
<accession>A0A1F6WBX6</accession>
<evidence type="ECO:0000256" key="2">
    <source>
        <dbReference type="ARBA" id="ARBA00022695"/>
    </source>
</evidence>
<gene>
    <name evidence="4" type="ORF">A3F19_01560</name>
</gene>
<keyword evidence="1" id="KW-0808">Transferase</keyword>
<feature type="domain" description="Cytidyltransferase-like" evidence="3">
    <location>
        <begin position="17"/>
        <end position="112"/>
    </location>
</feature>
<protein>
    <recommendedName>
        <fullName evidence="3">Cytidyltransferase-like domain-containing protein</fullName>
    </recommendedName>
</protein>
<evidence type="ECO:0000259" key="3">
    <source>
        <dbReference type="Pfam" id="PF01467"/>
    </source>
</evidence>
<dbReference type="InterPro" id="IPR004821">
    <property type="entry name" value="Cyt_trans-like"/>
</dbReference>
<sequence length="171" mass="19391">MKKKFPLKGTKKLVMVSGGFDPIHPGHIRLFKEAKALGDKLVVVINNDNWIRAKKGHGFMSAKDRAEVISSFRHVDGVIISKHKRNPKDMSVCRELLKLKPNVFANGGDRNEKDAQNPKSYLYKDIKLCKKLGIEMFFNIGRGGKIRSSSALLKEYVKKNKSQRLKRSGKK</sequence>
<dbReference type="GO" id="GO:0016779">
    <property type="term" value="F:nucleotidyltransferase activity"/>
    <property type="evidence" value="ECO:0007669"/>
    <property type="project" value="UniProtKB-KW"/>
</dbReference>
<keyword evidence="2" id="KW-0548">Nucleotidyltransferase</keyword>